<keyword evidence="1" id="KW-0732">Signal</keyword>
<evidence type="ECO:0000256" key="1">
    <source>
        <dbReference type="SAM" id="SignalP"/>
    </source>
</evidence>
<dbReference type="AlphaFoldDB" id="A0AA40VID0"/>
<dbReference type="Proteomes" id="UP000530412">
    <property type="component" value="Unassembled WGS sequence"/>
</dbReference>
<protein>
    <recommendedName>
        <fullName evidence="4">Lipoprotein</fullName>
    </recommendedName>
</protein>
<evidence type="ECO:0008006" key="4">
    <source>
        <dbReference type="Google" id="ProtNLM"/>
    </source>
</evidence>
<reference evidence="2 3" key="1">
    <citation type="submission" date="2020-08" db="EMBL/GenBank/DDBJ databases">
        <title>Genomic Encyclopedia of Type Strains, Phase III (KMG-III): the genomes of soil and plant-associated and newly described type strains.</title>
        <authorList>
            <person name="Whitman W."/>
        </authorList>
    </citation>
    <scope>NUCLEOTIDE SEQUENCE [LARGE SCALE GENOMIC DNA]</scope>
    <source>
        <strain evidence="2 3">CECT 3271</strain>
    </source>
</reference>
<feature type="signal peptide" evidence="1">
    <location>
        <begin position="1"/>
        <end position="24"/>
    </location>
</feature>
<organism evidence="2 3">
    <name type="scientific">Streptomyces calvus</name>
    <dbReference type="NCBI Taxonomy" id="67282"/>
    <lineage>
        <taxon>Bacteria</taxon>
        <taxon>Bacillati</taxon>
        <taxon>Actinomycetota</taxon>
        <taxon>Actinomycetes</taxon>
        <taxon>Kitasatosporales</taxon>
        <taxon>Streptomycetaceae</taxon>
        <taxon>Streptomyces</taxon>
    </lineage>
</organism>
<evidence type="ECO:0000313" key="3">
    <source>
        <dbReference type="Proteomes" id="UP000530412"/>
    </source>
</evidence>
<comment type="caution">
    <text evidence="2">The sequence shown here is derived from an EMBL/GenBank/DDBJ whole genome shotgun (WGS) entry which is preliminary data.</text>
</comment>
<dbReference type="EMBL" id="JACJIE010000006">
    <property type="protein sequence ID" value="MBA8944764.1"/>
    <property type="molecule type" value="Genomic_DNA"/>
</dbReference>
<proteinExistence type="predicted"/>
<accession>A0AA40VID0</accession>
<dbReference type="RefSeq" id="WP_142192810.1">
    <property type="nucleotide sequence ID" value="NZ_BMSU01000012.1"/>
</dbReference>
<feature type="chain" id="PRO_5041467603" description="Lipoprotein" evidence="1">
    <location>
        <begin position="25"/>
        <end position="232"/>
    </location>
</feature>
<sequence length="232" mass="25078">MGLMNMRKTAASFLSLVVLLGAGACSTDNDSKQETATESTCEKLLGEAGVEWVKNNTVGETGVSPDSDTLESAKSLFHKQARSWKPSTEEVPTFSNSELCQVVKTGSPSGESLSIRYGASVVPFDHPFDQDSPSTPARTVTPINTDVKLVHGKDSKEKSKYYVYVRCQVEGASTAQRDEVPLEGVMTDSLTEKEAVDARLKYLLQSARAVTRGFQCQNAPKVPLSIADRGTH</sequence>
<gene>
    <name evidence="2" type="ORF">FHS33_003202</name>
</gene>
<name>A0AA40VID0_9ACTN</name>
<dbReference type="PROSITE" id="PS51257">
    <property type="entry name" value="PROKAR_LIPOPROTEIN"/>
    <property type="match status" value="1"/>
</dbReference>
<evidence type="ECO:0000313" key="2">
    <source>
        <dbReference type="EMBL" id="MBA8944764.1"/>
    </source>
</evidence>